<keyword evidence="9" id="KW-1185">Reference proteome</keyword>
<protein>
    <recommendedName>
        <fullName evidence="7">Rhodopsin domain-containing protein</fullName>
    </recommendedName>
</protein>
<reference evidence="8" key="2">
    <citation type="submission" date="2023-05" db="EMBL/GenBank/DDBJ databases">
        <authorList>
            <consortium name="Lawrence Berkeley National Laboratory"/>
            <person name="Steindorff A."/>
            <person name="Hensen N."/>
            <person name="Bonometti L."/>
            <person name="Westerberg I."/>
            <person name="Brannstrom I.O."/>
            <person name="Guillou S."/>
            <person name="Cros-Aarteil S."/>
            <person name="Calhoun S."/>
            <person name="Haridas S."/>
            <person name="Kuo A."/>
            <person name="Mondo S."/>
            <person name="Pangilinan J."/>
            <person name="Riley R."/>
            <person name="Labutti K."/>
            <person name="Andreopoulos B."/>
            <person name="Lipzen A."/>
            <person name="Chen C."/>
            <person name="Yanf M."/>
            <person name="Daum C."/>
            <person name="Ng V."/>
            <person name="Clum A."/>
            <person name="Ohm R."/>
            <person name="Martin F."/>
            <person name="Silar P."/>
            <person name="Natvig D."/>
            <person name="Lalanne C."/>
            <person name="Gautier V."/>
            <person name="Ament-Velasquez S.L."/>
            <person name="Kruys A."/>
            <person name="Hutchinson M.I."/>
            <person name="Powell A.J."/>
            <person name="Barry K."/>
            <person name="Miller A.N."/>
            <person name="Grigoriev I.V."/>
            <person name="Debuchy R."/>
            <person name="Gladieux P."/>
            <person name="Thoren M.H."/>
            <person name="Johannesson H."/>
        </authorList>
    </citation>
    <scope>NUCLEOTIDE SEQUENCE</scope>
    <source>
        <strain evidence="8">CBS 532.94</strain>
    </source>
</reference>
<proteinExistence type="inferred from homology"/>
<feature type="transmembrane region" description="Helical" evidence="6">
    <location>
        <begin position="244"/>
        <end position="264"/>
    </location>
</feature>
<dbReference type="AlphaFoldDB" id="A0AAN7CII2"/>
<evidence type="ECO:0000256" key="5">
    <source>
        <dbReference type="ARBA" id="ARBA00038359"/>
    </source>
</evidence>
<dbReference type="GO" id="GO:0016020">
    <property type="term" value="C:membrane"/>
    <property type="evidence" value="ECO:0007669"/>
    <property type="project" value="UniProtKB-SubCell"/>
</dbReference>
<comment type="caution">
    <text evidence="8">The sequence shown here is derived from an EMBL/GenBank/DDBJ whole genome shotgun (WGS) entry which is preliminary data.</text>
</comment>
<feature type="transmembrane region" description="Helical" evidence="6">
    <location>
        <begin position="205"/>
        <end position="232"/>
    </location>
</feature>
<evidence type="ECO:0000313" key="9">
    <source>
        <dbReference type="Proteomes" id="UP001303760"/>
    </source>
</evidence>
<dbReference type="InterPro" id="IPR052337">
    <property type="entry name" value="SAT4-like"/>
</dbReference>
<keyword evidence="4 6" id="KW-0472">Membrane</keyword>
<dbReference type="Proteomes" id="UP001303760">
    <property type="component" value="Unassembled WGS sequence"/>
</dbReference>
<evidence type="ECO:0000256" key="3">
    <source>
        <dbReference type="ARBA" id="ARBA00022989"/>
    </source>
</evidence>
<feature type="transmembrane region" description="Helical" evidence="6">
    <location>
        <begin position="44"/>
        <end position="67"/>
    </location>
</feature>
<dbReference type="EMBL" id="MU860017">
    <property type="protein sequence ID" value="KAK4241732.1"/>
    <property type="molecule type" value="Genomic_DNA"/>
</dbReference>
<dbReference type="InterPro" id="IPR049326">
    <property type="entry name" value="Rhodopsin_dom_fungi"/>
</dbReference>
<sequence length="274" mass="30563">MASTDSNASRIVSCMSAMVAMSLGFMTLRLFCKKYYGKIFGWDDYILTCSWLFLASYVALTIASTHYGVGRHLATLSPDEIRVSGELLYVGEFFAILAVAVSKTSFAVTLFRFANERWHSILLWTVMVTVNLFMWSCATLLLAQCQPPEKLWNFVVEGRCWPPRFYVFYSVCAGGAWSAGMDIVLAIFPWFLLVPMRNIKWADKIGVGIAMSLGVFAGITGIVKTIILYQVPPHSDFTYISADLLIWAAAESAAVISAASIPFYRPFFTDSIYV</sequence>
<evidence type="ECO:0000256" key="2">
    <source>
        <dbReference type="ARBA" id="ARBA00022692"/>
    </source>
</evidence>
<organism evidence="8 9">
    <name type="scientific">Achaetomium macrosporum</name>
    <dbReference type="NCBI Taxonomy" id="79813"/>
    <lineage>
        <taxon>Eukaryota</taxon>
        <taxon>Fungi</taxon>
        <taxon>Dikarya</taxon>
        <taxon>Ascomycota</taxon>
        <taxon>Pezizomycotina</taxon>
        <taxon>Sordariomycetes</taxon>
        <taxon>Sordariomycetidae</taxon>
        <taxon>Sordariales</taxon>
        <taxon>Chaetomiaceae</taxon>
        <taxon>Achaetomium</taxon>
    </lineage>
</organism>
<evidence type="ECO:0000256" key="4">
    <source>
        <dbReference type="ARBA" id="ARBA00023136"/>
    </source>
</evidence>
<reference evidence="8" key="1">
    <citation type="journal article" date="2023" name="Mol. Phylogenet. Evol.">
        <title>Genome-scale phylogeny and comparative genomics of the fungal order Sordariales.</title>
        <authorList>
            <person name="Hensen N."/>
            <person name="Bonometti L."/>
            <person name="Westerberg I."/>
            <person name="Brannstrom I.O."/>
            <person name="Guillou S."/>
            <person name="Cros-Aarteil S."/>
            <person name="Calhoun S."/>
            <person name="Haridas S."/>
            <person name="Kuo A."/>
            <person name="Mondo S."/>
            <person name="Pangilinan J."/>
            <person name="Riley R."/>
            <person name="LaButti K."/>
            <person name="Andreopoulos B."/>
            <person name="Lipzen A."/>
            <person name="Chen C."/>
            <person name="Yan M."/>
            <person name="Daum C."/>
            <person name="Ng V."/>
            <person name="Clum A."/>
            <person name="Steindorff A."/>
            <person name="Ohm R.A."/>
            <person name="Martin F."/>
            <person name="Silar P."/>
            <person name="Natvig D.O."/>
            <person name="Lalanne C."/>
            <person name="Gautier V."/>
            <person name="Ament-Velasquez S.L."/>
            <person name="Kruys A."/>
            <person name="Hutchinson M.I."/>
            <person name="Powell A.J."/>
            <person name="Barry K."/>
            <person name="Miller A.N."/>
            <person name="Grigoriev I.V."/>
            <person name="Debuchy R."/>
            <person name="Gladieux P."/>
            <person name="Hiltunen Thoren M."/>
            <person name="Johannesson H."/>
        </authorList>
    </citation>
    <scope>NUCLEOTIDE SEQUENCE</scope>
    <source>
        <strain evidence="8">CBS 532.94</strain>
    </source>
</reference>
<evidence type="ECO:0000259" key="7">
    <source>
        <dbReference type="Pfam" id="PF20684"/>
    </source>
</evidence>
<feature type="transmembrane region" description="Helical" evidence="6">
    <location>
        <begin position="12"/>
        <end position="32"/>
    </location>
</feature>
<evidence type="ECO:0000313" key="8">
    <source>
        <dbReference type="EMBL" id="KAK4241732.1"/>
    </source>
</evidence>
<comment type="similarity">
    <text evidence="5">Belongs to the SAT4 family.</text>
</comment>
<feature type="transmembrane region" description="Helical" evidence="6">
    <location>
        <begin position="121"/>
        <end position="143"/>
    </location>
</feature>
<evidence type="ECO:0000256" key="1">
    <source>
        <dbReference type="ARBA" id="ARBA00004141"/>
    </source>
</evidence>
<accession>A0AAN7CII2</accession>
<keyword evidence="2 6" id="KW-0812">Transmembrane</keyword>
<gene>
    <name evidence="8" type="ORF">C8A03DRAFT_40827</name>
</gene>
<dbReference type="PANTHER" id="PTHR33048">
    <property type="entry name" value="PTH11-LIKE INTEGRAL MEMBRANE PROTEIN (AFU_ORTHOLOGUE AFUA_5G11245)"/>
    <property type="match status" value="1"/>
</dbReference>
<feature type="transmembrane region" description="Helical" evidence="6">
    <location>
        <begin position="166"/>
        <end position="193"/>
    </location>
</feature>
<feature type="transmembrane region" description="Helical" evidence="6">
    <location>
        <begin position="87"/>
        <end position="114"/>
    </location>
</feature>
<dbReference type="Pfam" id="PF20684">
    <property type="entry name" value="Fung_rhodopsin"/>
    <property type="match status" value="1"/>
</dbReference>
<comment type="subcellular location">
    <subcellularLocation>
        <location evidence="1">Membrane</location>
        <topology evidence="1">Multi-pass membrane protein</topology>
    </subcellularLocation>
</comment>
<name>A0AAN7CII2_9PEZI</name>
<feature type="domain" description="Rhodopsin" evidence="7">
    <location>
        <begin position="28"/>
        <end position="268"/>
    </location>
</feature>
<dbReference type="PANTHER" id="PTHR33048:SF42">
    <property type="entry name" value="INTEGRAL MEMBRANE PROTEIN"/>
    <property type="match status" value="1"/>
</dbReference>
<evidence type="ECO:0000256" key="6">
    <source>
        <dbReference type="SAM" id="Phobius"/>
    </source>
</evidence>
<keyword evidence="3 6" id="KW-1133">Transmembrane helix</keyword>